<comment type="caution">
    <text evidence="2">The sequence shown here is derived from an EMBL/GenBank/DDBJ whole genome shotgun (WGS) entry which is preliminary data.</text>
</comment>
<reference evidence="2 3" key="1">
    <citation type="journal article" date="2015" name="Genome Announc.">
        <title>Expanding the biotechnology potential of lactobacilli through comparative genomics of 213 strains and associated genera.</title>
        <authorList>
            <person name="Sun Z."/>
            <person name="Harris H.M."/>
            <person name="McCann A."/>
            <person name="Guo C."/>
            <person name="Argimon S."/>
            <person name="Zhang W."/>
            <person name="Yang X."/>
            <person name="Jeffery I.B."/>
            <person name="Cooney J.C."/>
            <person name="Kagawa T.F."/>
            <person name="Liu W."/>
            <person name="Song Y."/>
            <person name="Salvetti E."/>
            <person name="Wrobel A."/>
            <person name="Rasinkangas P."/>
            <person name="Parkhill J."/>
            <person name="Rea M.C."/>
            <person name="O'Sullivan O."/>
            <person name="Ritari J."/>
            <person name="Douillard F.P."/>
            <person name="Paul Ross R."/>
            <person name="Yang R."/>
            <person name="Briner A.E."/>
            <person name="Felis G.E."/>
            <person name="de Vos W.M."/>
            <person name="Barrangou R."/>
            <person name="Klaenhammer T.R."/>
            <person name="Caufield P.W."/>
            <person name="Cui Y."/>
            <person name="Zhang H."/>
            <person name="O'Toole P.W."/>
        </authorList>
    </citation>
    <scope>NUCLEOTIDE SEQUENCE [LARGE SCALE GENOMIC DNA]</scope>
    <source>
        <strain evidence="2 3">DSM 4864</strain>
    </source>
</reference>
<dbReference type="Proteomes" id="UP000050973">
    <property type="component" value="Unassembled WGS sequence"/>
</dbReference>
<evidence type="ECO:0000259" key="1">
    <source>
        <dbReference type="Pfam" id="PF22016"/>
    </source>
</evidence>
<dbReference type="InterPro" id="IPR053864">
    <property type="entry name" value="DUF6933"/>
</dbReference>
<gene>
    <name evidence="2" type="ORF">FC49_GL001826</name>
</gene>
<evidence type="ECO:0000313" key="2">
    <source>
        <dbReference type="EMBL" id="KRM15719.1"/>
    </source>
</evidence>
<organism evidence="2 3">
    <name type="scientific">Limosilactobacillus oris DSM 4864</name>
    <dbReference type="NCBI Taxonomy" id="1423779"/>
    <lineage>
        <taxon>Bacteria</taxon>
        <taxon>Bacillati</taxon>
        <taxon>Bacillota</taxon>
        <taxon>Bacilli</taxon>
        <taxon>Lactobacillales</taxon>
        <taxon>Lactobacillaceae</taxon>
        <taxon>Limosilactobacillus</taxon>
    </lineage>
</organism>
<accession>A0A0R1WCZ8</accession>
<name>A0A0R1WCZ8_9LACO</name>
<dbReference type="PATRIC" id="fig|1423779.3.peg.1893"/>
<dbReference type="RefSeq" id="WP_056984406.1">
    <property type="nucleotide sequence ID" value="NZ_AZGE01000008.1"/>
</dbReference>
<dbReference type="AlphaFoldDB" id="A0A0R1WCZ8"/>
<proteinExistence type="predicted"/>
<feature type="domain" description="DUF6933" evidence="1">
    <location>
        <begin position="3"/>
        <end position="151"/>
    </location>
</feature>
<protein>
    <recommendedName>
        <fullName evidence="1">DUF6933 domain-containing protein</fullName>
    </recommendedName>
</protein>
<dbReference type="EMBL" id="AZGE01000008">
    <property type="protein sequence ID" value="KRM15719.1"/>
    <property type="molecule type" value="Genomic_DNA"/>
</dbReference>
<dbReference type="Pfam" id="PF22016">
    <property type="entry name" value="DUF6933"/>
    <property type="match status" value="1"/>
</dbReference>
<sequence length="617" mass="70226">MYINVTAKAQSVFRNYPPVKDPAAAKAAALANPLYSWHVTYFSVQHHRQVAFINDAADLLVVLPNVYAHDYPRLQELFEEQLSNQLHRLGLTNQQIRQYLRQAGPWEINRTINRGVVGNLTQAIRDNKPLVGSRDRQTLASLAQQLKRAVTEDNSLTKTVIFTDLPAWQESTTPAAQPAGADRRLQNATNQLRYIEDHRSKIPETDYEKNVARIGELNQLLIDAFVTANPDGLSAKTMHRHQERLEFFLNSIVAYQLGTIYGSTATDLETPLAHGATFNEMRQVRTALKKFFQYIHDQGLLSAAELKENKEALTYQLMDPELEESSILDNLDFANFFRPDQLSLPIFDADTEQLLASYCAAFANLYGLISCDQAYRMILKQNPQLPAGPHRMADWFEAHRGDQDPAFIIDEVGGDVSIIHPAIYRQELQQNLLTDQLGLPFYLPNKDQLLKYRLSGYQEDVLAVQKYQQSLEQNAHVPRADALQWTSRVRRLFNHQFIQSFDDNQAALERELAAQGYTWTNPADREQWRAALRELVPGLRLFVRRGLTMAERDQRVSVIDEVQRHQQLTPAVTAEIKSARVDPLDIVIGTAFLDDLTEEQKNAIVEQLSELDIPTLG</sequence>
<evidence type="ECO:0000313" key="3">
    <source>
        <dbReference type="Proteomes" id="UP000050973"/>
    </source>
</evidence>